<gene>
    <name evidence="1" type="ORF">QV13_24215</name>
</gene>
<organism evidence="1 2">
    <name type="scientific">Mesorhizobium hungaricum</name>
    <dbReference type="NCBI Taxonomy" id="1566387"/>
    <lineage>
        <taxon>Bacteria</taxon>
        <taxon>Pseudomonadati</taxon>
        <taxon>Pseudomonadota</taxon>
        <taxon>Alphaproteobacteria</taxon>
        <taxon>Hyphomicrobiales</taxon>
        <taxon>Phyllobacteriaceae</taxon>
        <taxon>Mesorhizobium</taxon>
    </lineage>
</organism>
<reference evidence="1 2" key="1">
    <citation type="submission" date="2016-08" db="EMBL/GenBank/DDBJ databases">
        <title>Whole genome sequence of Mesorhizobium sp. strain UASWS1009 isolated from industrial sewage.</title>
        <authorList>
            <person name="Crovadore J."/>
            <person name="Calmin G."/>
            <person name="Chablais R."/>
            <person name="Cochard B."/>
            <person name="Lefort F."/>
        </authorList>
    </citation>
    <scope>NUCLEOTIDE SEQUENCE [LARGE SCALE GENOMIC DNA]</scope>
    <source>
        <strain evidence="1 2">UASWS1009</strain>
    </source>
</reference>
<dbReference type="EMBL" id="MDEO01000036">
    <property type="protein sequence ID" value="OCX12706.1"/>
    <property type="molecule type" value="Genomic_DNA"/>
</dbReference>
<dbReference type="Proteomes" id="UP000094412">
    <property type="component" value="Unassembled WGS sequence"/>
</dbReference>
<evidence type="ECO:0000313" key="2">
    <source>
        <dbReference type="Proteomes" id="UP000094412"/>
    </source>
</evidence>
<evidence type="ECO:0000313" key="1">
    <source>
        <dbReference type="EMBL" id="OCX12706.1"/>
    </source>
</evidence>
<protein>
    <submittedName>
        <fullName evidence="1">Uncharacterized protein</fullName>
    </submittedName>
</protein>
<sequence>MTVKTDSPAIDITNFLPTHDFRLQIIAPNGVPTGWWWTLAAASHEKNVGFTEARAAKNLERAKVIREAQFNGQRYEAEAKTPEQDRREDVQWIVARTLDFTPIRIGDGLFNYSDKAVEDLLIRPELTFAAMQIIKALNDDARFIKRSEAP</sequence>
<dbReference type="RefSeq" id="WP_024922434.1">
    <property type="nucleotide sequence ID" value="NZ_MDEO01000036.1"/>
</dbReference>
<dbReference type="AlphaFoldDB" id="A0A1C2DDJ7"/>
<dbReference type="OrthoDB" id="7947538at2"/>
<keyword evidence="2" id="KW-1185">Reference proteome</keyword>
<name>A0A1C2DDJ7_9HYPH</name>
<proteinExistence type="predicted"/>
<comment type="caution">
    <text evidence="1">The sequence shown here is derived from an EMBL/GenBank/DDBJ whole genome shotgun (WGS) entry which is preliminary data.</text>
</comment>
<dbReference type="STRING" id="1566387.QV13_24215"/>
<accession>A0A1C2DDJ7</accession>